<dbReference type="Gene3D" id="3.60.21.10">
    <property type="match status" value="1"/>
</dbReference>
<evidence type="ECO:0000313" key="5">
    <source>
        <dbReference type="Proteomes" id="UP000298200"/>
    </source>
</evidence>
<name>A0ABY2M8R9_9LEPT</name>
<organism evidence="4 5">
    <name type="scientific">Leptospira yanagawae</name>
    <dbReference type="NCBI Taxonomy" id="293069"/>
    <lineage>
        <taxon>Bacteria</taxon>
        <taxon>Pseudomonadati</taxon>
        <taxon>Spirochaetota</taxon>
        <taxon>Spirochaetia</taxon>
        <taxon>Leptospirales</taxon>
        <taxon>Leptospiraceae</taxon>
        <taxon>Leptospira</taxon>
    </lineage>
</organism>
<dbReference type="InterPro" id="IPR029052">
    <property type="entry name" value="Metallo-depent_PP-like"/>
</dbReference>
<dbReference type="EMBL" id="RQFU01000005">
    <property type="protein sequence ID" value="TGL24198.1"/>
    <property type="molecule type" value="Genomic_DNA"/>
</dbReference>
<feature type="domain" description="Calcineurin-like phosphoesterase" evidence="3">
    <location>
        <begin position="27"/>
        <end position="121"/>
    </location>
</feature>
<evidence type="ECO:0000313" key="4">
    <source>
        <dbReference type="EMBL" id="TGL24198.1"/>
    </source>
</evidence>
<keyword evidence="2" id="KW-0378">Hydrolase</keyword>
<accession>A0ABY2M8R9</accession>
<reference evidence="5" key="1">
    <citation type="journal article" date="2019" name="PLoS Negl. Trop. Dis.">
        <title>Revisiting the worldwide diversity of Leptospira species in the environment.</title>
        <authorList>
            <person name="Vincent A.T."/>
            <person name="Schiettekatte O."/>
            <person name="Bourhy P."/>
            <person name="Veyrier F.J."/>
            <person name="Picardeau M."/>
        </authorList>
    </citation>
    <scope>NUCLEOTIDE SEQUENCE [LARGE SCALE GENOMIC DNA]</scope>
    <source>
        <strain evidence="5">201800272</strain>
    </source>
</reference>
<gene>
    <name evidence="4" type="ORF">EHQ46_03500</name>
</gene>
<sequence length="148" mass="17178">MQLEIGYNFPFEIRKEKLSYNGKDNFSILFLSDLHLNYFTKPKTNAIFQNIEELNPTIILFGGDYVDSYQGLIQLDSLLKKISQRQNLFAIAGNHDYYFGIEKIKATMEANHVVWIEKQSFDLCINETTIRILGNSQKNEEKQSDVSI</sequence>
<dbReference type="PANTHER" id="PTHR31302:SF31">
    <property type="entry name" value="PHOSPHODIESTERASE YAEI"/>
    <property type="match status" value="1"/>
</dbReference>
<dbReference type="PANTHER" id="PTHR31302">
    <property type="entry name" value="TRANSMEMBRANE PROTEIN WITH METALLOPHOSPHOESTERASE DOMAIN-RELATED"/>
    <property type="match status" value="1"/>
</dbReference>
<dbReference type="InterPro" id="IPR004843">
    <property type="entry name" value="Calcineurin-like_PHP"/>
</dbReference>
<comment type="caution">
    <text evidence="4">The sequence shown here is derived from an EMBL/GenBank/DDBJ whole genome shotgun (WGS) entry which is preliminary data.</text>
</comment>
<dbReference type="Pfam" id="PF00149">
    <property type="entry name" value="Metallophos"/>
    <property type="match status" value="1"/>
</dbReference>
<dbReference type="Proteomes" id="UP000298200">
    <property type="component" value="Unassembled WGS sequence"/>
</dbReference>
<dbReference type="InterPro" id="IPR051158">
    <property type="entry name" value="Metallophosphoesterase_sf"/>
</dbReference>
<evidence type="ECO:0000256" key="1">
    <source>
        <dbReference type="ARBA" id="ARBA00022723"/>
    </source>
</evidence>
<proteinExistence type="predicted"/>
<protein>
    <recommendedName>
        <fullName evidence="3">Calcineurin-like phosphoesterase domain-containing protein</fullName>
    </recommendedName>
</protein>
<evidence type="ECO:0000259" key="3">
    <source>
        <dbReference type="Pfam" id="PF00149"/>
    </source>
</evidence>
<dbReference type="RefSeq" id="WP_135633441.1">
    <property type="nucleotide sequence ID" value="NZ_RQFU01000005.1"/>
</dbReference>
<keyword evidence="5" id="KW-1185">Reference proteome</keyword>
<dbReference type="SUPFAM" id="SSF56300">
    <property type="entry name" value="Metallo-dependent phosphatases"/>
    <property type="match status" value="1"/>
</dbReference>
<evidence type="ECO:0000256" key="2">
    <source>
        <dbReference type="ARBA" id="ARBA00022801"/>
    </source>
</evidence>
<keyword evidence="1" id="KW-0479">Metal-binding</keyword>